<feature type="compositionally biased region" description="Polar residues" evidence="1">
    <location>
        <begin position="17"/>
        <end position="29"/>
    </location>
</feature>
<feature type="region of interest" description="Disordered" evidence="1">
    <location>
        <begin position="1"/>
        <end position="33"/>
    </location>
</feature>
<dbReference type="AlphaFoldDB" id="A0A3D6BSB6"/>
<feature type="non-terminal residue" evidence="2">
    <location>
        <position position="1"/>
    </location>
</feature>
<organism evidence="2 3">
    <name type="scientific">Xanthomarina gelatinilytica</name>
    <dbReference type="NCBI Taxonomy" id="1137281"/>
    <lineage>
        <taxon>Bacteria</taxon>
        <taxon>Pseudomonadati</taxon>
        <taxon>Bacteroidota</taxon>
        <taxon>Flavobacteriia</taxon>
        <taxon>Flavobacteriales</taxon>
        <taxon>Flavobacteriaceae</taxon>
        <taxon>Xanthomarina</taxon>
    </lineage>
</organism>
<proteinExistence type="predicted"/>
<accession>A0A3D6BSB6</accession>
<reference evidence="2 3" key="1">
    <citation type="journal article" date="2018" name="Nat. Biotechnol.">
        <title>A standardized bacterial taxonomy based on genome phylogeny substantially revises the tree of life.</title>
        <authorList>
            <person name="Parks D.H."/>
            <person name="Chuvochina M."/>
            <person name="Waite D.W."/>
            <person name="Rinke C."/>
            <person name="Skarshewski A."/>
            <person name="Chaumeil P.A."/>
            <person name="Hugenholtz P."/>
        </authorList>
    </citation>
    <scope>NUCLEOTIDE SEQUENCE [LARGE SCALE GENOMIC DNA]</scope>
    <source>
        <strain evidence="2">UBA10227</strain>
    </source>
</reference>
<name>A0A3D6BSB6_9FLAO</name>
<dbReference type="Proteomes" id="UP000263268">
    <property type="component" value="Unassembled WGS sequence"/>
</dbReference>
<gene>
    <name evidence="2" type="ORF">DHV22_08035</name>
</gene>
<evidence type="ECO:0000256" key="1">
    <source>
        <dbReference type="SAM" id="MobiDB-lite"/>
    </source>
</evidence>
<dbReference type="EMBL" id="DPRK01000128">
    <property type="protein sequence ID" value="HCY81537.1"/>
    <property type="molecule type" value="Genomic_DNA"/>
</dbReference>
<sequence length="82" mass="9441">RAELHSKDTIYPFDRPLTQNHQADNSENQSDGKIDYRDAIKSIKEAGTLEALKPFDEDERKSVKAAYEKKHAELVKNLEVKQ</sequence>
<evidence type="ECO:0000313" key="3">
    <source>
        <dbReference type="Proteomes" id="UP000263268"/>
    </source>
</evidence>
<evidence type="ECO:0000313" key="2">
    <source>
        <dbReference type="EMBL" id="HCY81537.1"/>
    </source>
</evidence>
<protein>
    <submittedName>
        <fullName evidence="2">Uncharacterized protein</fullName>
    </submittedName>
</protein>
<comment type="caution">
    <text evidence="2">The sequence shown here is derived from an EMBL/GenBank/DDBJ whole genome shotgun (WGS) entry which is preliminary data.</text>
</comment>